<protein>
    <submittedName>
        <fullName evidence="2">Uncharacterized protein</fullName>
    </submittedName>
</protein>
<dbReference type="GeneID" id="26901725"/>
<evidence type="ECO:0000313" key="2">
    <source>
        <dbReference type="EMBL" id="KPA84997.1"/>
    </source>
</evidence>
<feature type="compositionally biased region" description="Low complexity" evidence="1">
    <location>
        <begin position="397"/>
        <end position="409"/>
    </location>
</feature>
<feature type="region of interest" description="Disordered" evidence="1">
    <location>
        <begin position="263"/>
        <end position="288"/>
    </location>
</feature>
<evidence type="ECO:0000256" key="1">
    <source>
        <dbReference type="SAM" id="MobiDB-lite"/>
    </source>
</evidence>
<dbReference type="AlphaFoldDB" id="A0A0M9G8R0"/>
<dbReference type="Proteomes" id="UP000037923">
    <property type="component" value="Unassembled WGS sequence"/>
</dbReference>
<gene>
    <name evidence="2" type="ORF">ABB37_01430</name>
</gene>
<dbReference type="RefSeq" id="XP_015663436.1">
    <property type="nucleotide sequence ID" value="XM_015797916.1"/>
</dbReference>
<feature type="compositionally biased region" description="Polar residues" evidence="1">
    <location>
        <begin position="279"/>
        <end position="288"/>
    </location>
</feature>
<dbReference type="EMBL" id="LGTL01000002">
    <property type="protein sequence ID" value="KPA84997.1"/>
    <property type="molecule type" value="Genomic_DNA"/>
</dbReference>
<reference evidence="2 3" key="1">
    <citation type="submission" date="2015-07" db="EMBL/GenBank/DDBJ databases">
        <title>High-quality genome of monoxenous trypanosomatid Leptomonas pyrrhocoris.</title>
        <authorList>
            <person name="Flegontov P."/>
            <person name="Butenko A."/>
            <person name="Firsov S."/>
            <person name="Vlcek C."/>
            <person name="Logacheva M.D."/>
            <person name="Field M."/>
            <person name="Filatov D."/>
            <person name="Flegontova O."/>
            <person name="Gerasimov E."/>
            <person name="Jackson A.P."/>
            <person name="Kelly S."/>
            <person name="Opperdoes F."/>
            <person name="O'Reilly A."/>
            <person name="Votypka J."/>
            <person name="Yurchenko V."/>
            <person name="Lukes J."/>
        </authorList>
    </citation>
    <scope>NUCLEOTIDE SEQUENCE [LARGE SCALE GENOMIC DNA]</scope>
    <source>
        <strain evidence="2">H10</strain>
    </source>
</reference>
<proteinExistence type="predicted"/>
<sequence length="454" mass="50044">MLTTKQAARCSQPLPVFLPFQHENLSVQWPPICQDPQLLQKARRSFLEWLPGNTRQALLDELRRTTEERTRPCSGAAQSSQRSKHPTTIGKKTAPLLQASNEEKRNKAVTKCGVKGVSIAVVTHNLSDPEGYADSEAALAFLFFLLYPALEHQSMGEASGEARAVPSPNQVLIQLELTCAVLLRCVARAIHTDDAVRAIGSSCGPADASLSARVQAQAVSASLQLWLRFFLFFFLDQLRRERIRVASLVVTAARLKQTVSLLHPRSTKEDKGSTGVKPMSTTSTNQPVTEEEAYLQTHPFLNGGHPLHFYAQKLHNATRNICRDAKRARVFDGDLAKGNSRSRKPILLAKKKHLQPPQRKQTTAASSTRRQSRPPGKRACGWHGRQQRWRADRETSSDSISSSAFSSDSECTGKEDDEDSPVVKRVTPSSCAKSATLDDDVPLAALAPFLSCSY</sequence>
<accession>A0A0M9G8R0</accession>
<feature type="compositionally biased region" description="Polar residues" evidence="1">
    <location>
        <begin position="358"/>
        <end position="369"/>
    </location>
</feature>
<name>A0A0M9G8R0_LEPPY</name>
<evidence type="ECO:0000313" key="3">
    <source>
        <dbReference type="Proteomes" id="UP000037923"/>
    </source>
</evidence>
<feature type="region of interest" description="Disordered" evidence="1">
    <location>
        <begin position="352"/>
        <end position="429"/>
    </location>
</feature>
<dbReference type="VEuPathDB" id="TriTrypDB:LpyrH10_02_4040"/>
<organism evidence="2 3">
    <name type="scientific">Leptomonas pyrrhocoris</name>
    <name type="common">Firebug parasite</name>
    <dbReference type="NCBI Taxonomy" id="157538"/>
    <lineage>
        <taxon>Eukaryota</taxon>
        <taxon>Discoba</taxon>
        <taxon>Euglenozoa</taxon>
        <taxon>Kinetoplastea</taxon>
        <taxon>Metakinetoplastina</taxon>
        <taxon>Trypanosomatida</taxon>
        <taxon>Trypanosomatidae</taxon>
        <taxon>Leishmaniinae</taxon>
        <taxon>Leptomonas</taxon>
    </lineage>
</organism>
<comment type="caution">
    <text evidence="2">The sequence shown here is derived from an EMBL/GenBank/DDBJ whole genome shotgun (WGS) entry which is preliminary data.</text>
</comment>
<keyword evidence="3" id="KW-1185">Reference proteome</keyword>
<feature type="region of interest" description="Disordered" evidence="1">
    <location>
        <begin position="65"/>
        <end position="88"/>
    </location>
</feature>